<feature type="binding site" evidence="11">
    <location>
        <position position="229"/>
    </location>
    <ligand>
        <name>Zn(2+)</name>
        <dbReference type="ChEBI" id="CHEBI:29105"/>
    </ligand>
</feature>
<comment type="catalytic activity">
    <reaction evidence="7 8">
        <text>N-acetyl-D-glucosamine 6-phosphate + H2O = D-glucosamine 6-phosphate + acetate</text>
        <dbReference type="Rhea" id="RHEA:22936"/>
        <dbReference type="ChEBI" id="CHEBI:15377"/>
        <dbReference type="ChEBI" id="CHEBI:30089"/>
        <dbReference type="ChEBI" id="CHEBI:57513"/>
        <dbReference type="ChEBI" id="CHEBI:58725"/>
        <dbReference type="EC" id="3.5.1.25"/>
    </reaction>
</comment>
<protein>
    <recommendedName>
        <fullName evidence="3 8">N-acetylglucosamine-6-phosphate deacetylase</fullName>
        <ecNumber evidence="2 8">3.5.1.25</ecNumber>
    </recommendedName>
</protein>
<dbReference type="Proteomes" id="UP000799302">
    <property type="component" value="Unassembled WGS sequence"/>
</dbReference>
<comment type="cofactor">
    <cofactor evidence="11">
        <name>a divalent metal cation</name>
        <dbReference type="ChEBI" id="CHEBI:60240"/>
    </cofactor>
    <text evidence="11">Binds 1 divalent metal cation per subunit.</text>
</comment>
<keyword evidence="6 8" id="KW-0119">Carbohydrate metabolism</keyword>
<evidence type="ECO:0000256" key="7">
    <source>
        <dbReference type="ARBA" id="ARBA00047647"/>
    </source>
</evidence>
<evidence type="ECO:0000256" key="2">
    <source>
        <dbReference type="ARBA" id="ARBA00011899"/>
    </source>
</evidence>
<dbReference type="EC" id="3.5.1.25" evidence="2 8"/>
<keyword evidence="4 11" id="KW-0479">Metal-binding</keyword>
<dbReference type="GO" id="GO:0006046">
    <property type="term" value="P:N-acetylglucosamine catabolic process"/>
    <property type="evidence" value="ECO:0007669"/>
    <property type="project" value="TreeGrafter"/>
</dbReference>
<dbReference type="SUPFAM" id="SSF51556">
    <property type="entry name" value="Metallo-dependent hydrolases"/>
    <property type="match status" value="1"/>
</dbReference>
<dbReference type="PANTHER" id="PTHR11113">
    <property type="entry name" value="N-ACETYLGLUCOSAMINE-6-PHOSPHATE DEACETYLASE"/>
    <property type="match status" value="1"/>
</dbReference>
<reference evidence="13" key="1">
    <citation type="journal article" date="2020" name="Stud. Mycol.">
        <title>101 Dothideomycetes genomes: a test case for predicting lifestyles and emergence of pathogens.</title>
        <authorList>
            <person name="Haridas S."/>
            <person name="Albert R."/>
            <person name="Binder M."/>
            <person name="Bloem J."/>
            <person name="Labutti K."/>
            <person name="Salamov A."/>
            <person name="Andreopoulos B."/>
            <person name="Baker S."/>
            <person name="Barry K."/>
            <person name="Bills G."/>
            <person name="Bluhm B."/>
            <person name="Cannon C."/>
            <person name="Castanera R."/>
            <person name="Culley D."/>
            <person name="Daum C."/>
            <person name="Ezra D."/>
            <person name="Gonzalez J."/>
            <person name="Henrissat B."/>
            <person name="Kuo A."/>
            <person name="Liang C."/>
            <person name="Lipzen A."/>
            <person name="Lutzoni F."/>
            <person name="Magnuson J."/>
            <person name="Mondo S."/>
            <person name="Nolan M."/>
            <person name="Ohm R."/>
            <person name="Pangilinan J."/>
            <person name="Park H.-J."/>
            <person name="Ramirez L."/>
            <person name="Alfaro M."/>
            <person name="Sun H."/>
            <person name="Tritt A."/>
            <person name="Yoshinaga Y."/>
            <person name="Zwiers L.-H."/>
            <person name="Turgeon B."/>
            <person name="Goodwin S."/>
            <person name="Spatafora J."/>
            <person name="Crous P."/>
            <person name="Grigoriev I."/>
        </authorList>
    </citation>
    <scope>NUCLEOTIDE SEQUENCE</scope>
    <source>
        <strain evidence="13">CBS 115976</strain>
    </source>
</reference>
<dbReference type="EMBL" id="MU004231">
    <property type="protein sequence ID" value="KAF2672959.1"/>
    <property type="molecule type" value="Genomic_DNA"/>
</dbReference>
<feature type="binding site" evidence="10">
    <location>
        <position position="261"/>
    </location>
    <ligand>
        <name>substrate</name>
    </ligand>
</feature>
<dbReference type="InterPro" id="IPR011059">
    <property type="entry name" value="Metal-dep_hydrolase_composite"/>
</dbReference>
<dbReference type="InterPro" id="IPR006680">
    <property type="entry name" value="Amidohydro-rel"/>
</dbReference>
<evidence type="ECO:0000256" key="5">
    <source>
        <dbReference type="ARBA" id="ARBA00022801"/>
    </source>
</evidence>
<evidence type="ECO:0000256" key="1">
    <source>
        <dbReference type="ARBA" id="ARBA00010716"/>
    </source>
</evidence>
<sequence length="430" mass="45885">MDPRIPEAASVTSSKLIKFTNCRLLRGDSLVKADLWISPETGRVLHGQDVFYSQKLGPSKVIDLGGKILAPGFVETQVNGGFGFDFSNECDNLSDYAKGVNKIRKGLVQFGVTSFLPTITSQKTTLYKKVLPFLKPSSSIRSASQGAEILGAHCEGPFINPCRNGIHPKSVLVKPEDGFASLAECYGADNLQGGSNSTVRLVTIAPELPGAIDAIADLDARGIIASIGHSTTTYEHAISALSAGASTITHLFNAMEPLHHRNPGIFGLLGVPSSNKPFFGLIADGIHLHATCINLAWHAHREGCILVTDAMFAAGLPDGVYDWTNGDRIEKKGQVLHLVDSDGKIAGSASTMIECINNFRNWTGASIAESLTAASRTPARMLGIDGVKGVLEPGADADLVVLDDSEDAEGWKSLKIEQVWKFGEMVFKAD</sequence>
<dbReference type="GO" id="GO:0008448">
    <property type="term" value="F:N-acetylglucosamine-6-phosphate deacetylase activity"/>
    <property type="evidence" value="ECO:0007669"/>
    <property type="project" value="UniProtKB-UniRule"/>
</dbReference>
<dbReference type="Pfam" id="PF01979">
    <property type="entry name" value="Amidohydro_1"/>
    <property type="match status" value="1"/>
</dbReference>
<evidence type="ECO:0000256" key="6">
    <source>
        <dbReference type="ARBA" id="ARBA00023277"/>
    </source>
</evidence>
<dbReference type="Gene3D" id="3.20.20.140">
    <property type="entry name" value="Metal-dependent hydrolases"/>
    <property type="match status" value="1"/>
</dbReference>
<evidence type="ECO:0000256" key="3">
    <source>
        <dbReference type="ARBA" id="ARBA00018029"/>
    </source>
</evidence>
<dbReference type="FunFam" id="3.20.20.140:FF:000065">
    <property type="entry name" value="N-acetylglucosamine-6-phosphate deacetylase"/>
    <property type="match status" value="1"/>
</dbReference>
<comment type="similarity">
    <text evidence="1 8">Belongs to the metallo-dependent hydrolases superfamily. NagA family.</text>
</comment>
<proteinExistence type="inferred from homology"/>
<dbReference type="InterPro" id="IPR003764">
    <property type="entry name" value="GlcNAc_6-P_deAcase"/>
</dbReference>
<feature type="active site" description="Proton donor/acceptor" evidence="9">
    <location>
        <position position="309"/>
    </location>
</feature>
<dbReference type="PANTHER" id="PTHR11113:SF14">
    <property type="entry name" value="N-ACETYLGLUCOSAMINE-6-PHOSPHATE DEACETYLASE"/>
    <property type="match status" value="1"/>
</dbReference>
<evidence type="ECO:0000313" key="13">
    <source>
        <dbReference type="EMBL" id="KAF2672959.1"/>
    </source>
</evidence>
<dbReference type="SUPFAM" id="SSF51338">
    <property type="entry name" value="Composite domain of metallo-dependent hydrolases"/>
    <property type="match status" value="1"/>
</dbReference>
<dbReference type="GO" id="GO:0046872">
    <property type="term" value="F:metal ion binding"/>
    <property type="evidence" value="ECO:0007669"/>
    <property type="project" value="UniProtKB-KW"/>
</dbReference>
<feature type="binding site" evidence="11">
    <location>
        <position position="155"/>
    </location>
    <ligand>
        <name>Zn(2+)</name>
        <dbReference type="ChEBI" id="CHEBI:29105"/>
    </ligand>
</feature>
<dbReference type="NCBIfam" id="TIGR00221">
    <property type="entry name" value="nagA"/>
    <property type="match status" value="1"/>
</dbReference>
<evidence type="ECO:0000256" key="11">
    <source>
        <dbReference type="PIRSR" id="PIRSR038994-3"/>
    </source>
</evidence>
<evidence type="ECO:0000256" key="4">
    <source>
        <dbReference type="ARBA" id="ARBA00022723"/>
    </source>
</evidence>
<feature type="domain" description="Amidohydrolase-related" evidence="12">
    <location>
        <begin position="68"/>
        <end position="425"/>
    </location>
</feature>
<feature type="binding site" evidence="11">
    <location>
        <position position="250"/>
    </location>
    <ligand>
        <name>Zn(2+)</name>
        <dbReference type="ChEBI" id="CHEBI:29105"/>
    </ligand>
</feature>
<name>A0A6A6UL22_9PEZI</name>
<feature type="binding site" evidence="10">
    <location>
        <position position="166"/>
    </location>
    <ligand>
        <name>substrate</name>
    </ligand>
</feature>
<dbReference type="OrthoDB" id="10264777at2759"/>
<evidence type="ECO:0000256" key="10">
    <source>
        <dbReference type="PIRSR" id="PIRSR038994-2"/>
    </source>
</evidence>
<gene>
    <name evidence="13" type="ORF">BT63DRAFT_421155</name>
</gene>
<dbReference type="AlphaFoldDB" id="A0A6A6UL22"/>
<evidence type="ECO:0000259" key="12">
    <source>
        <dbReference type="Pfam" id="PF01979"/>
    </source>
</evidence>
<dbReference type="PIRSF" id="PIRSF038994">
    <property type="entry name" value="NagA"/>
    <property type="match status" value="1"/>
</dbReference>
<organism evidence="13 14">
    <name type="scientific">Microthyrium microscopicum</name>
    <dbReference type="NCBI Taxonomy" id="703497"/>
    <lineage>
        <taxon>Eukaryota</taxon>
        <taxon>Fungi</taxon>
        <taxon>Dikarya</taxon>
        <taxon>Ascomycota</taxon>
        <taxon>Pezizomycotina</taxon>
        <taxon>Dothideomycetes</taxon>
        <taxon>Dothideomycetes incertae sedis</taxon>
        <taxon>Microthyriales</taxon>
        <taxon>Microthyriaceae</taxon>
        <taxon>Microthyrium</taxon>
    </lineage>
</organism>
<feature type="binding site" evidence="10">
    <location>
        <position position="287"/>
    </location>
    <ligand>
        <name>substrate</name>
    </ligand>
</feature>
<accession>A0A6A6UL22</accession>
<evidence type="ECO:0000256" key="8">
    <source>
        <dbReference type="PIRNR" id="PIRNR038994"/>
    </source>
</evidence>
<dbReference type="InterPro" id="IPR032466">
    <property type="entry name" value="Metal_Hydrolase"/>
</dbReference>
<feature type="binding site" evidence="10">
    <location>
        <begin position="345"/>
        <end position="347"/>
    </location>
    <ligand>
        <name>substrate</name>
    </ligand>
</feature>
<keyword evidence="5 8" id="KW-0378">Hydrolase</keyword>
<feature type="binding site" evidence="10">
    <location>
        <begin position="253"/>
        <end position="254"/>
    </location>
    <ligand>
        <name>substrate</name>
    </ligand>
</feature>
<dbReference type="CDD" id="cd00854">
    <property type="entry name" value="NagA"/>
    <property type="match status" value="1"/>
</dbReference>
<evidence type="ECO:0000256" key="9">
    <source>
        <dbReference type="PIRSR" id="PIRSR038994-1"/>
    </source>
</evidence>
<evidence type="ECO:0000313" key="14">
    <source>
        <dbReference type="Proteomes" id="UP000799302"/>
    </source>
</evidence>
<keyword evidence="14" id="KW-1185">Reference proteome</keyword>